<reference evidence="2" key="1">
    <citation type="journal article" date="2021" name="PeerJ">
        <title>Extensive microbial diversity within the chicken gut microbiome revealed by metagenomics and culture.</title>
        <authorList>
            <person name="Gilroy R."/>
            <person name="Ravi A."/>
            <person name="Getino M."/>
            <person name="Pursley I."/>
            <person name="Horton D.L."/>
            <person name="Alikhan N.F."/>
            <person name="Baker D."/>
            <person name="Gharbi K."/>
            <person name="Hall N."/>
            <person name="Watson M."/>
            <person name="Adriaenssens E.M."/>
            <person name="Foster-Nyarko E."/>
            <person name="Jarju S."/>
            <person name="Secka A."/>
            <person name="Antonio M."/>
            <person name="Oren A."/>
            <person name="Chaudhuri R.R."/>
            <person name="La Ragione R."/>
            <person name="Hildebrand F."/>
            <person name="Pallen M.J."/>
        </authorList>
    </citation>
    <scope>NUCLEOTIDE SEQUENCE</scope>
    <source>
        <strain evidence="2">CHK160-4876</strain>
    </source>
</reference>
<organism evidence="2 3">
    <name type="scientific">Metalysinibacillus jejuensis</name>
    <dbReference type="NCBI Taxonomy" id="914327"/>
    <lineage>
        <taxon>Bacteria</taxon>
        <taxon>Bacillati</taxon>
        <taxon>Bacillota</taxon>
        <taxon>Bacilli</taxon>
        <taxon>Bacillales</taxon>
        <taxon>Caryophanaceae</taxon>
        <taxon>Metalysinibacillus</taxon>
    </lineage>
</organism>
<dbReference type="EMBL" id="DYTV01000073">
    <property type="protein sequence ID" value="HJH11208.1"/>
    <property type="molecule type" value="Genomic_DNA"/>
</dbReference>
<feature type="non-terminal residue" evidence="2">
    <location>
        <position position="1"/>
    </location>
</feature>
<sequence>TQATMSTDPLVLKQQLITLVHGLTELSPREQITLAQSYITANELDTLGFTSQELTIIKAKVTYINDYFNYRDEIQKLGQKIAPLLFTHSNLVDAYTTSEVQKEYEKLNEEIKQTNETYKTIVDNATPALVDQFVGNALQYGNSEVNQKKFFVDQGANIPHLERVTQVVEKIRPTIEDLKAFYSQTNITEKEKLATKIRQQYNNASKEGQTAIASFTMPGEGTPVFATLVQTEQLTGEAEKVQVMIEELATRDYKTAADYIRAVKATETAYYKLTPEGQALIKKEELDAFVSEVTFIEGVTQLRPSTKPEYRETLAALDALGKTITAPRNPKEVDVAKDAIDAYLKVMKDVEAVENAIVAITTIDKAKEAREQYDKLDKDAQRLVNNSKDLTTWERQIKALEKLDDQLEALHPADKSFATKTLSAKKSLDKYTEAERGLLTYAKRLETFVPLAELEQAVKKLKPTHYDYANELQKLRAMHTALKNTIQEPNLQAATAKRITQLDNQISVMEDEKKVAADVVKLIDALDTLVKGDKATYINTMVEARAKFNDLPTNARKAVTNSKDLTAHEKDYKAVLRVIDMIDNIDEGAKNFTSKVNSAKKAYDKLPSMQQAYVTNYPFIEEALQYSDLIEQLNKLRPTAKTYRADVLALRTAYNALQSSQQQKIFNYENLLEAENFIKEADALDEQIMALAATPPEKMVEEVAKLGTAYKAMDSGVKRLVQNAKILTDFERENKAVIKVVQLIQNLDPGYRDYAKRVAAARKAYDKLTPIAKARVTNYKDLESVEPVAYLIGDIAALRPTSKTFAKDVATLRSTYEALSEREKALITNIKVLVEAEEQLGEVGEVVALIETAIEDVKHEAYMQRLTDARIAFDRLTPQQKRLVSNQKELMNHEKAVKPVLTTMVLIDRIDPEMTNFVKDTLAARAAYGKLDRNQRPLVTNYERLAYYEPVAEVTGLIDKIKPTSKSYHDDVEKAREIYNSLDEERQALVPNLPNLLEAEKNIAGAADIDEFIASLPNAPAEDFLKNVQQARNIYNGLTAERKRAVKNYPLLQQQEKIAKPVQDVVNKIDGIFTARDMAKQYQIVMKAYDKLDATQRKYVYNAKVFLTLTDVIKVHDKIEALKPSDPNYFGLVQLVRKEYNQLSSADKQRVSNYDKLLEAEAQRATLDKVMETIARISPTSADYFTMVDDAQAAYVSLPAALRKHVINYDKLDKANKDVTAARKVINAIATIDEQSLNFEKQVIAAQKAFDALTSDQRRLIHNAFMLEDYSKQI</sequence>
<evidence type="ECO:0000313" key="2">
    <source>
        <dbReference type="EMBL" id="HJH11208.1"/>
    </source>
</evidence>
<proteinExistence type="predicted"/>
<dbReference type="Proteomes" id="UP000700212">
    <property type="component" value="Unassembled WGS sequence"/>
</dbReference>
<gene>
    <name evidence="2" type="ORF">K8V30_05850</name>
</gene>
<name>A0A921T4Y9_9BACL</name>
<comment type="caution">
    <text evidence="2">The sequence shown here is derived from an EMBL/GenBank/DDBJ whole genome shotgun (WGS) entry which is preliminary data.</text>
</comment>
<keyword evidence="1" id="KW-0175">Coiled coil</keyword>
<evidence type="ECO:0000256" key="1">
    <source>
        <dbReference type="SAM" id="Coils"/>
    </source>
</evidence>
<dbReference type="AlphaFoldDB" id="A0A921T4Y9"/>
<reference evidence="2" key="2">
    <citation type="submission" date="2021-09" db="EMBL/GenBank/DDBJ databases">
        <authorList>
            <person name="Gilroy R."/>
        </authorList>
    </citation>
    <scope>NUCLEOTIDE SEQUENCE</scope>
    <source>
        <strain evidence="2">CHK160-4876</strain>
    </source>
</reference>
<protein>
    <submittedName>
        <fullName evidence="2">Uncharacterized protein</fullName>
    </submittedName>
</protein>
<feature type="coiled-coil region" evidence="1">
    <location>
        <begin position="366"/>
        <end position="410"/>
    </location>
</feature>
<accession>A0A921T4Y9</accession>
<feature type="coiled-coil region" evidence="1">
    <location>
        <begin position="97"/>
        <end position="124"/>
    </location>
</feature>
<evidence type="ECO:0000313" key="3">
    <source>
        <dbReference type="Proteomes" id="UP000700212"/>
    </source>
</evidence>